<evidence type="ECO:0000256" key="2">
    <source>
        <dbReference type="SAM" id="Phobius"/>
    </source>
</evidence>
<feature type="region of interest" description="Disordered" evidence="1">
    <location>
        <begin position="293"/>
        <end position="367"/>
    </location>
</feature>
<gene>
    <name evidence="3" type="ORF">ODALV1_LOCUS5138</name>
</gene>
<keyword evidence="2" id="KW-0812">Transmembrane</keyword>
<evidence type="ECO:0000313" key="4">
    <source>
        <dbReference type="Proteomes" id="UP001642540"/>
    </source>
</evidence>
<organism evidence="3 4">
    <name type="scientific">Orchesella dallaii</name>
    <dbReference type="NCBI Taxonomy" id="48710"/>
    <lineage>
        <taxon>Eukaryota</taxon>
        <taxon>Metazoa</taxon>
        <taxon>Ecdysozoa</taxon>
        <taxon>Arthropoda</taxon>
        <taxon>Hexapoda</taxon>
        <taxon>Collembola</taxon>
        <taxon>Entomobryomorpha</taxon>
        <taxon>Entomobryoidea</taxon>
        <taxon>Orchesellidae</taxon>
        <taxon>Orchesellinae</taxon>
        <taxon>Orchesella</taxon>
    </lineage>
</organism>
<sequence>MSPNYLMAVLCLVTNYPITSKASSIGKALYAHPRIPLSSYFKEKQRYPPIFQRQQSDENQFSVTSYDNDLVLQNGTSALVQNTGSVSNYEQVGLGNSEGSAYYPATSPNNYGAVAPENSVYYPATASNTNSNNFETGSPSESVYYPATSATPSDYNQQPTPSYMVPYESPNPSYGSELFDSTASNNPYSTVPYDSSNNVYSTVPYDSETPAYLNGGYSSQSNEILPQIDTTLYDTTPSAYYTNPYYESSNDQLIHQMPDPYQELVYATPQVTEEELLEGSSDPEPVVIYSPPGSGNGGFQQNGRPPSVSNGVYGVPPGVGMDETMGFDGGSDDMMMGGDEEGADDSDGGDEDMVMEHKPVDPTADDNNPLNFLNMMGTDFQPGRLVNIFFGLFIMLFMIIFHGYALWILGIAFLPGTRSLNEWEVDYDKVESACKLVLDAIEYWEKRVD</sequence>
<name>A0ABP1Q032_9HEXA</name>
<protein>
    <submittedName>
        <fullName evidence="3">Uncharacterized protein</fullName>
    </submittedName>
</protein>
<reference evidence="3 4" key="1">
    <citation type="submission" date="2024-08" db="EMBL/GenBank/DDBJ databases">
        <authorList>
            <person name="Cucini C."/>
            <person name="Frati F."/>
        </authorList>
    </citation>
    <scope>NUCLEOTIDE SEQUENCE [LARGE SCALE GENOMIC DNA]</scope>
</reference>
<accession>A0ABP1Q032</accession>
<feature type="compositionally biased region" description="Acidic residues" evidence="1">
    <location>
        <begin position="338"/>
        <end position="353"/>
    </location>
</feature>
<comment type="caution">
    <text evidence="3">The sequence shown here is derived from an EMBL/GenBank/DDBJ whole genome shotgun (WGS) entry which is preliminary data.</text>
</comment>
<dbReference type="Proteomes" id="UP001642540">
    <property type="component" value="Unassembled WGS sequence"/>
</dbReference>
<feature type="compositionally biased region" description="Polar residues" evidence="1">
    <location>
        <begin position="301"/>
        <end position="310"/>
    </location>
</feature>
<dbReference type="EMBL" id="CAXLJM020000015">
    <property type="protein sequence ID" value="CAL8082172.1"/>
    <property type="molecule type" value="Genomic_DNA"/>
</dbReference>
<proteinExistence type="predicted"/>
<keyword evidence="4" id="KW-1185">Reference proteome</keyword>
<keyword evidence="2" id="KW-1133">Transmembrane helix</keyword>
<evidence type="ECO:0000313" key="3">
    <source>
        <dbReference type="EMBL" id="CAL8082172.1"/>
    </source>
</evidence>
<keyword evidence="2" id="KW-0472">Membrane</keyword>
<evidence type="ECO:0000256" key="1">
    <source>
        <dbReference type="SAM" id="MobiDB-lite"/>
    </source>
</evidence>
<feature type="transmembrane region" description="Helical" evidence="2">
    <location>
        <begin position="388"/>
        <end position="414"/>
    </location>
</feature>